<reference evidence="1 2" key="1">
    <citation type="submission" date="2018-03" db="EMBL/GenBank/DDBJ databases">
        <title>Genome sequence of Clostridium vincentii DSM 10228.</title>
        <authorList>
            <person name="Poehlein A."/>
            <person name="Daniel R."/>
        </authorList>
    </citation>
    <scope>NUCLEOTIDE SEQUENCE [LARGE SCALE GENOMIC DNA]</scope>
    <source>
        <strain evidence="1 2">DSM 10228</strain>
    </source>
</reference>
<name>A0A2T0BDJ6_9CLOT</name>
<comment type="caution">
    <text evidence="1">The sequence shown here is derived from an EMBL/GenBank/DDBJ whole genome shotgun (WGS) entry which is preliminary data.</text>
</comment>
<dbReference type="AlphaFoldDB" id="A0A2T0BDJ6"/>
<evidence type="ECO:0000313" key="1">
    <source>
        <dbReference type="EMBL" id="PRR81913.1"/>
    </source>
</evidence>
<proteinExistence type="predicted"/>
<dbReference type="Proteomes" id="UP000239471">
    <property type="component" value="Unassembled WGS sequence"/>
</dbReference>
<protein>
    <submittedName>
        <fullName evidence="1">Uncharacterized protein</fullName>
    </submittedName>
</protein>
<accession>A0A2T0BDJ6</accession>
<dbReference type="OrthoDB" id="1912047at2"/>
<organism evidence="1 2">
    <name type="scientific">Clostridium vincentii</name>
    <dbReference type="NCBI Taxonomy" id="52704"/>
    <lineage>
        <taxon>Bacteria</taxon>
        <taxon>Bacillati</taxon>
        <taxon>Bacillota</taxon>
        <taxon>Clostridia</taxon>
        <taxon>Eubacteriales</taxon>
        <taxon>Clostridiaceae</taxon>
        <taxon>Clostridium</taxon>
    </lineage>
</organism>
<keyword evidence="2" id="KW-1185">Reference proteome</keyword>
<evidence type="ECO:0000313" key="2">
    <source>
        <dbReference type="Proteomes" id="UP000239471"/>
    </source>
</evidence>
<sequence>MDDHKDKKIENISVNCKLEVSFNPKNKIIYVCPRKPQYFLITSSKCCGQVNVKYTGCNFDCRTGKIIGDLGVYSVFDSGIVFYPYKNMCPGEIDTLTFTAKDDTTIYDFTVIFSYIPSECCKESCCK</sequence>
<dbReference type="EMBL" id="PVXQ01000022">
    <property type="protein sequence ID" value="PRR81913.1"/>
    <property type="molecule type" value="Genomic_DNA"/>
</dbReference>
<dbReference type="RefSeq" id="WP_106060083.1">
    <property type="nucleotide sequence ID" value="NZ_PVXQ01000022.1"/>
</dbReference>
<gene>
    <name evidence="1" type="ORF">CLVI_21210</name>
</gene>